<reference evidence="2" key="2">
    <citation type="journal article" date="2023" name="IMA Fungus">
        <title>Comparative genomic study of the Penicillium genus elucidates a diverse pangenome and 15 lateral gene transfer events.</title>
        <authorList>
            <person name="Petersen C."/>
            <person name="Sorensen T."/>
            <person name="Nielsen M.R."/>
            <person name="Sondergaard T.E."/>
            <person name="Sorensen J.L."/>
            <person name="Fitzpatrick D.A."/>
            <person name="Frisvad J.C."/>
            <person name="Nielsen K.L."/>
        </authorList>
    </citation>
    <scope>NUCLEOTIDE SEQUENCE</scope>
    <source>
        <strain evidence="2">IBT 15544</strain>
    </source>
</reference>
<evidence type="ECO:0008006" key="4">
    <source>
        <dbReference type="Google" id="ProtNLM"/>
    </source>
</evidence>
<dbReference type="Gene3D" id="3.40.30.10">
    <property type="entry name" value="Glutaredoxin"/>
    <property type="match status" value="1"/>
</dbReference>
<evidence type="ECO:0000256" key="1">
    <source>
        <dbReference type="SAM" id="MobiDB-lite"/>
    </source>
</evidence>
<dbReference type="Pfam" id="PF13911">
    <property type="entry name" value="AhpC-TSA_2"/>
    <property type="match status" value="1"/>
</dbReference>
<evidence type="ECO:0000313" key="3">
    <source>
        <dbReference type="Proteomes" id="UP001150904"/>
    </source>
</evidence>
<keyword evidence="3" id="KW-1185">Reference proteome</keyword>
<dbReference type="InterPro" id="IPR032801">
    <property type="entry name" value="PXL2A/B/C"/>
</dbReference>
<dbReference type="GeneID" id="83175872"/>
<dbReference type="PANTHER" id="PTHR28630:SF3">
    <property type="entry name" value="PEROXIREDOXIN-LIKE 2C"/>
    <property type="match status" value="1"/>
</dbReference>
<protein>
    <recommendedName>
        <fullName evidence="4">Thioredoxin-like protein AAED1</fullName>
    </recommendedName>
</protein>
<dbReference type="FunFam" id="3.40.30.10:FF:000404">
    <property type="entry name" value="WGS project CABT00000000 data, contig 2.14"/>
    <property type="match status" value="1"/>
</dbReference>
<dbReference type="PANTHER" id="PTHR28630">
    <property type="match status" value="1"/>
</dbReference>
<dbReference type="SUPFAM" id="SSF52833">
    <property type="entry name" value="Thioredoxin-like"/>
    <property type="match status" value="1"/>
</dbReference>
<organism evidence="2 3">
    <name type="scientific">Penicillium cinerascens</name>
    <dbReference type="NCBI Taxonomy" id="70096"/>
    <lineage>
        <taxon>Eukaryota</taxon>
        <taxon>Fungi</taxon>
        <taxon>Dikarya</taxon>
        <taxon>Ascomycota</taxon>
        <taxon>Pezizomycotina</taxon>
        <taxon>Eurotiomycetes</taxon>
        <taxon>Eurotiomycetidae</taxon>
        <taxon>Eurotiales</taxon>
        <taxon>Aspergillaceae</taxon>
        <taxon>Penicillium</taxon>
    </lineage>
</organism>
<dbReference type="RefSeq" id="XP_058313983.1">
    <property type="nucleotide sequence ID" value="XM_058448572.1"/>
</dbReference>
<dbReference type="OrthoDB" id="40334at2759"/>
<dbReference type="CDD" id="cd02970">
    <property type="entry name" value="PRX_like2"/>
    <property type="match status" value="1"/>
</dbReference>
<dbReference type="EMBL" id="JAPQKR010000004">
    <property type="protein sequence ID" value="KAJ5219410.1"/>
    <property type="molecule type" value="Genomic_DNA"/>
</dbReference>
<name>A0A9W9TF91_9EURO</name>
<accession>A0A9W9TF91</accession>
<reference evidence="2" key="1">
    <citation type="submission" date="2022-12" db="EMBL/GenBank/DDBJ databases">
        <authorList>
            <person name="Petersen C."/>
        </authorList>
    </citation>
    <scope>NUCLEOTIDE SEQUENCE</scope>
    <source>
        <strain evidence="2">IBT 15544</strain>
    </source>
</reference>
<gene>
    <name evidence="2" type="ORF">N7498_001509</name>
</gene>
<feature type="region of interest" description="Disordered" evidence="1">
    <location>
        <begin position="1"/>
        <end position="37"/>
    </location>
</feature>
<evidence type="ECO:0000313" key="2">
    <source>
        <dbReference type="EMBL" id="KAJ5219410.1"/>
    </source>
</evidence>
<dbReference type="AlphaFoldDB" id="A0A9W9TF91"/>
<proteinExistence type="predicted"/>
<dbReference type="Proteomes" id="UP001150904">
    <property type="component" value="Unassembled WGS sequence"/>
</dbReference>
<sequence length="240" mass="26482">MAESAPTDSPPTESPVATEAKSESKELAPEQPPSAETLRKVENYTVLDKEGNKHPFKSLYAGPDSTSRVLVIFIRHFFCGSCQEFIHALSESIKPDDLLRLPVSTSVVIVGCGDPGLIDHYHKETGCPFPIYADPTRKLYADLDMVTSYALGERPQYFRKSMVRLIGESVVQGFKHISTGLMTKAGDSSQNGGEFLFESNDGDEKQVTWCHRMTNTRDHTLIPALAHVLDSEGKVLPLNN</sequence>
<dbReference type="InterPro" id="IPR036249">
    <property type="entry name" value="Thioredoxin-like_sf"/>
</dbReference>
<comment type="caution">
    <text evidence="2">The sequence shown here is derived from an EMBL/GenBank/DDBJ whole genome shotgun (WGS) entry which is preliminary data.</text>
</comment>